<reference evidence="1 2" key="1">
    <citation type="journal article" date="2013" name="Proc. Natl. Acad. Sci. U.S.A.">
        <title>Fine-scale variation in meiotic recombination in Mimulus inferred from population shotgun sequencing.</title>
        <authorList>
            <person name="Hellsten U."/>
            <person name="Wright K.M."/>
            <person name="Jenkins J."/>
            <person name="Shu S."/>
            <person name="Yuan Y."/>
            <person name="Wessler S.R."/>
            <person name="Schmutz J."/>
            <person name="Willis J.H."/>
            <person name="Rokhsar D.S."/>
        </authorList>
    </citation>
    <scope>NUCLEOTIDE SEQUENCE [LARGE SCALE GENOMIC DNA]</scope>
    <source>
        <strain evidence="2">cv. DUN x IM62</strain>
    </source>
</reference>
<dbReference type="PANTHER" id="PTHR33526">
    <property type="entry name" value="OS07G0123800 PROTEIN"/>
    <property type="match status" value="1"/>
</dbReference>
<dbReference type="eggNOG" id="ENOG502SSH1">
    <property type="taxonomic scope" value="Eukaryota"/>
</dbReference>
<keyword evidence="2" id="KW-1185">Reference proteome</keyword>
<evidence type="ECO:0000313" key="2">
    <source>
        <dbReference type="Proteomes" id="UP000030748"/>
    </source>
</evidence>
<dbReference type="PhylomeDB" id="A0A022RTZ1"/>
<dbReference type="PANTHER" id="PTHR33526:SF4">
    <property type="entry name" value="OS07G0123800 PROTEIN"/>
    <property type="match status" value="1"/>
</dbReference>
<gene>
    <name evidence="1" type="ORF">MIMGU_mgv1a019898mg</name>
</gene>
<sequence>MKITETKQNRLRHYIGAPKKFLRKARDLYVDTMLNVEGNFASANILVCPVTNIRNLPKGYSSQNSKKMADNNYLEELYQSICRKYNWRNIKKFDSTVRGREISGYGVMDRSYSIALGKIGTIDEEEPCDFQENVANKSDILFPRSRSHAFARNNALY</sequence>
<evidence type="ECO:0000313" key="1">
    <source>
        <dbReference type="EMBL" id="EYU43223.1"/>
    </source>
</evidence>
<proteinExistence type="predicted"/>
<name>A0A022RTZ1_ERYGU</name>
<accession>A0A022RTZ1</accession>
<organism evidence="1 2">
    <name type="scientific">Erythranthe guttata</name>
    <name type="common">Yellow monkey flower</name>
    <name type="synonym">Mimulus guttatus</name>
    <dbReference type="NCBI Taxonomy" id="4155"/>
    <lineage>
        <taxon>Eukaryota</taxon>
        <taxon>Viridiplantae</taxon>
        <taxon>Streptophyta</taxon>
        <taxon>Embryophyta</taxon>
        <taxon>Tracheophyta</taxon>
        <taxon>Spermatophyta</taxon>
        <taxon>Magnoliopsida</taxon>
        <taxon>eudicotyledons</taxon>
        <taxon>Gunneridae</taxon>
        <taxon>Pentapetalae</taxon>
        <taxon>asterids</taxon>
        <taxon>lamiids</taxon>
        <taxon>Lamiales</taxon>
        <taxon>Phrymaceae</taxon>
        <taxon>Erythranthe</taxon>
    </lineage>
</organism>
<dbReference type="AlphaFoldDB" id="A0A022RTZ1"/>
<dbReference type="EMBL" id="KI630264">
    <property type="protein sequence ID" value="EYU43223.1"/>
    <property type="molecule type" value="Genomic_DNA"/>
</dbReference>
<protein>
    <submittedName>
        <fullName evidence="1">Uncharacterized protein</fullName>
    </submittedName>
</protein>
<dbReference type="Proteomes" id="UP000030748">
    <property type="component" value="Unassembled WGS sequence"/>
</dbReference>